<feature type="domain" description="GmrSD restriction endonucleases C-terminal" evidence="2">
    <location>
        <begin position="428"/>
        <end position="564"/>
    </location>
</feature>
<dbReference type="PANTHER" id="PTHR35149">
    <property type="entry name" value="SLL5132 PROTEIN"/>
    <property type="match status" value="1"/>
</dbReference>
<proteinExistence type="predicted"/>
<name>A0A2Z3GLM8_9BACT</name>
<protein>
    <recommendedName>
        <fullName evidence="5">DUF262 domain-containing protein</fullName>
    </recommendedName>
</protein>
<dbReference type="PANTHER" id="PTHR35149:SF2">
    <property type="entry name" value="DUF262 DOMAIN-CONTAINING PROTEIN"/>
    <property type="match status" value="1"/>
</dbReference>
<dbReference type="Pfam" id="PF07510">
    <property type="entry name" value="GmrSD_C"/>
    <property type="match status" value="1"/>
</dbReference>
<dbReference type="InterPro" id="IPR011089">
    <property type="entry name" value="GmrSD_C"/>
</dbReference>
<dbReference type="EMBL" id="CP029145">
    <property type="protein sequence ID" value="AWM33281.1"/>
    <property type="molecule type" value="Genomic_DNA"/>
</dbReference>
<accession>A0A2Z3GLM8</accession>
<reference evidence="4" key="1">
    <citation type="submission" date="2018-04" db="EMBL/GenBank/DDBJ databases">
        <title>Complete genome of Antarctic heterotrophic bacterium Hymenobacter nivis.</title>
        <authorList>
            <person name="Terashima M."/>
        </authorList>
    </citation>
    <scope>NUCLEOTIDE SEQUENCE [LARGE SCALE GENOMIC DNA]</scope>
    <source>
        <strain evidence="4">NBRC 111535</strain>
    </source>
</reference>
<gene>
    <name evidence="3" type="ORF">DDQ68_11105</name>
</gene>
<evidence type="ECO:0000259" key="2">
    <source>
        <dbReference type="Pfam" id="PF07510"/>
    </source>
</evidence>
<evidence type="ECO:0000313" key="3">
    <source>
        <dbReference type="EMBL" id="AWM33281.1"/>
    </source>
</evidence>
<feature type="domain" description="GmrSD restriction endonucleases N-terminal" evidence="1">
    <location>
        <begin position="30"/>
        <end position="244"/>
    </location>
</feature>
<organism evidence="3 4">
    <name type="scientific">Hymenobacter nivis</name>
    <dbReference type="NCBI Taxonomy" id="1850093"/>
    <lineage>
        <taxon>Bacteria</taxon>
        <taxon>Pseudomonadati</taxon>
        <taxon>Bacteroidota</taxon>
        <taxon>Cytophagia</taxon>
        <taxon>Cytophagales</taxon>
        <taxon>Hymenobacteraceae</taxon>
        <taxon>Hymenobacter</taxon>
    </lineage>
</organism>
<dbReference type="OrthoDB" id="9798761at2"/>
<sequence length="689" mass="77572">MNGRMFGGALLPPFRFANLSMDARYATPQKLFSGEMQFVVPLFQRSYSWKLKQWKALWDDLKQLPDLEAGRQHFIGSVVMHPTNTVPTGVSKYAVIDGQQRLTTLFILLIALRDTARAAGNERLAERITDNYLANKYAPAHERYKLLPTQADRAAFRQLADHAPGTEAVPGLISEAFDYFRHRLGAWVGNEPGQAEDMLRLILERLSLVSITLNDDDDPYLVFESLNAKGMQLTAADLIRNYLFMKIHPDQQDDLNERYWMPMQSALGDSLTAFIWHYLMRNGGNVPQSDVYLSFRKATAGREVAEVLAELARYAPTYARLLNPELETQRGAVQRAIRRLHRTRLTVAYPLIMRLYDQVRHGGQLAEATLLAVFDLLENYALRGFIARRGVGGANKSMQTLATRTNHLDQQPEALLADIRAYLATQNYPSDADVYTALQEQPLYHHAGERHTRTKLLLDTLEADLNPKETVLLSTLSIEHIMPQTLTASWRADLGEAAERDHQQLLHTLGNLTLTGYNSELSNSPFAEKRKHYAGSNVGLNAELAAAPAWNAAAIRERGVRLAHRVLARWPSFAPDLVEEADTPHATSNRPTAVVLRGQRQAVGTWVEVATATAHLIAETSGPDLWIRLQEAKPGYFTQQAHLLRRPKLLPDGWYYEGNSDSEGHRRNCRLMLEQAGIAETEWQVETTG</sequence>
<dbReference type="Proteomes" id="UP000245999">
    <property type="component" value="Chromosome"/>
</dbReference>
<dbReference type="InterPro" id="IPR004919">
    <property type="entry name" value="GmrSD_N"/>
</dbReference>
<keyword evidence="4" id="KW-1185">Reference proteome</keyword>
<evidence type="ECO:0008006" key="5">
    <source>
        <dbReference type="Google" id="ProtNLM"/>
    </source>
</evidence>
<dbReference type="KEGG" id="hnv:DDQ68_11105"/>
<evidence type="ECO:0000259" key="1">
    <source>
        <dbReference type="Pfam" id="PF03235"/>
    </source>
</evidence>
<evidence type="ECO:0000313" key="4">
    <source>
        <dbReference type="Proteomes" id="UP000245999"/>
    </source>
</evidence>
<dbReference type="Pfam" id="PF03235">
    <property type="entry name" value="GmrSD_N"/>
    <property type="match status" value="1"/>
</dbReference>
<dbReference type="AlphaFoldDB" id="A0A2Z3GLM8"/>